<organism evidence="2 3">
    <name type="scientific">Rickenella mellea</name>
    <dbReference type="NCBI Taxonomy" id="50990"/>
    <lineage>
        <taxon>Eukaryota</taxon>
        <taxon>Fungi</taxon>
        <taxon>Dikarya</taxon>
        <taxon>Basidiomycota</taxon>
        <taxon>Agaricomycotina</taxon>
        <taxon>Agaricomycetes</taxon>
        <taxon>Hymenochaetales</taxon>
        <taxon>Rickenellaceae</taxon>
        <taxon>Rickenella</taxon>
    </lineage>
</organism>
<protein>
    <recommendedName>
        <fullName evidence="1">AB hydrolase-1 domain-containing protein</fullName>
    </recommendedName>
</protein>
<name>A0A4Y7Q6A1_9AGAM</name>
<gene>
    <name evidence="2" type="ORF">BD410DRAFT_803248</name>
</gene>
<keyword evidence="3" id="KW-1185">Reference proteome</keyword>
<evidence type="ECO:0000313" key="2">
    <source>
        <dbReference type="EMBL" id="TDL22846.1"/>
    </source>
</evidence>
<dbReference type="OrthoDB" id="94039at2759"/>
<dbReference type="Pfam" id="PF12697">
    <property type="entry name" value="Abhydrolase_6"/>
    <property type="match status" value="1"/>
</dbReference>
<dbReference type="Gene3D" id="3.40.50.1820">
    <property type="entry name" value="alpha/beta hydrolase"/>
    <property type="match status" value="1"/>
</dbReference>
<dbReference type="STRING" id="50990.A0A4Y7Q6A1"/>
<dbReference type="VEuPathDB" id="FungiDB:BD410DRAFT_803248"/>
<dbReference type="AlphaFoldDB" id="A0A4Y7Q6A1"/>
<evidence type="ECO:0000259" key="1">
    <source>
        <dbReference type="Pfam" id="PF12697"/>
    </source>
</evidence>
<dbReference type="InterPro" id="IPR000073">
    <property type="entry name" value="AB_hydrolase_1"/>
</dbReference>
<dbReference type="InterPro" id="IPR029058">
    <property type="entry name" value="AB_hydrolase_fold"/>
</dbReference>
<accession>A0A4Y7Q6A1</accession>
<proteinExistence type="predicted"/>
<sequence length="344" mass="38676">MAHFVSESFIFDPRPDYPFLVTAKRYTDSSSHQRSSEDAYTIFFMHGIGSHKEQWEPTIEHVWTECTAKRQIHIREMWSIDCPNHGEAAVLNEHTLQWGYQDYCKGVPAKPDFSMHRLIGVAHSGGAVALVLSQKYRIPNLFTTQDGDKSLWCSMILVEPMFGPQSSESAMKGRFIRGVEARRDIWPSESAALAELQGSAAHGNWDKRVMELYCKHWLRNLPTADYPNITEGVTLKFTKLQEIAMYRDTLGRARAYKHLHVACAEIPVHAIYGTVHDYIPAKYKEEFITVSAQGKLSSVQWIPGCGHLIVQIRPQGLAEAILADLIQTASASTGANRSTVGSKL</sequence>
<dbReference type="Proteomes" id="UP000294933">
    <property type="component" value="Unassembled WGS sequence"/>
</dbReference>
<dbReference type="EMBL" id="ML170173">
    <property type="protein sequence ID" value="TDL22846.1"/>
    <property type="molecule type" value="Genomic_DNA"/>
</dbReference>
<reference evidence="2 3" key="1">
    <citation type="submission" date="2018-06" db="EMBL/GenBank/DDBJ databases">
        <title>A transcriptomic atlas of mushroom development highlights an independent origin of complex multicellularity.</title>
        <authorList>
            <consortium name="DOE Joint Genome Institute"/>
            <person name="Krizsan K."/>
            <person name="Almasi E."/>
            <person name="Merenyi Z."/>
            <person name="Sahu N."/>
            <person name="Viragh M."/>
            <person name="Koszo T."/>
            <person name="Mondo S."/>
            <person name="Kiss B."/>
            <person name="Balint B."/>
            <person name="Kues U."/>
            <person name="Barry K."/>
            <person name="Hegedus J.C."/>
            <person name="Henrissat B."/>
            <person name="Johnson J."/>
            <person name="Lipzen A."/>
            <person name="Ohm R."/>
            <person name="Nagy I."/>
            <person name="Pangilinan J."/>
            <person name="Yan J."/>
            <person name="Xiong Y."/>
            <person name="Grigoriev I.V."/>
            <person name="Hibbett D.S."/>
            <person name="Nagy L.G."/>
        </authorList>
    </citation>
    <scope>NUCLEOTIDE SEQUENCE [LARGE SCALE GENOMIC DNA]</scope>
    <source>
        <strain evidence="2 3">SZMC22713</strain>
    </source>
</reference>
<evidence type="ECO:0000313" key="3">
    <source>
        <dbReference type="Proteomes" id="UP000294933"/>
    </source>
</evidence>
<feature type="domain" description="AB hydrolase-1" evidence="1">
    <location>
        <begin position="42"/>
        <end position="320"/>
    </location>
</feature>
<dbReference type="SUPFAM" id="SSF53474">
    <property type="entry name" value="alpha/beta-Hydrolases"/>
    <property type="match status" value="1"/>
</dbReference>